<name>A0A822EU49_9BILA</name>
<evidence type="ECO:0000313" key="4">
    <source>
        <dbReference type="EMBL" id="CAF5130548.1"/>
    </source>
</evidence>
<dbReference type="EMBL" id="CAJOBP010101970">
    <property type="protein sequence ID" value="CAF4978736.1"/>
    <property type="molecule type" value="Genomic_DNA"/>
</dbReference>
<comment type="caution">
    <text evidence="3">The sequence shown here is derived from an EMBL/GenBank/DDBJ whole genome shotgun (WGS) entry which is preliminary data.</text>
</comment>
<sequence>SCRRDTNGEPSVNWATIPDRYAFELGVCTTAEPLER</sequence>
<proteinExistence type="predicted"/>
<dbReference type="AlphaFoldDB" id="A0A822EU49"/>
<reference evidence="3" key="1">
    <citation type="submission" date="2021-02" db="EMBL/GenBank/DDBJ databases">
        <authorList>
            <person name="Nowell W R."/>
        </authorList>
    </citation>
    <scope>NUCLEOTIDE SEQUENCE</scope>
</reference>
<evidence type="ECO:0000313" key="2">
    <source>
        <dbReference type="EMBL" id="CAF4978736.1"/>
    </source>
</evidence>
<dbReference type="Proteomes" id="UP000663873">
    <property type="component" value="Unassembled WGS sequence"/>
</dbReference>
<feature type="non-terminal residue" evidence="3">
    <location>
        <position position="1"/>
    </location>
</feature>
<keyword evidence="6" id="KW-1185">Reference proteome</keyword>
<evidence type="ECO:0000313" key="6">
    <source>
        <dbReference type="Proteomes" id="UP000663873"/>
    </source>
</evidence>
<organism evidence="3 5">
    <name type="scientific">Rotaria socialis</name>
    <dbReference type="NCBI Taxonomy" id="392032"/>
    <lineage>
        <taxon>Eukaryota</taxon>
        <taxon>Metazoa</taxon>
        <taxon>Spiralia</taxon>
        <taxon>Gnathifera</taxon>
        <taxon>Rotifera</taxon>
        <taxon>Eurotatoria</taxon>
        <taxon>Bdelloidea</taxon>
        <taxon>Philodinida</taxon>
        <taxon>Philodinidae</taxon>
        <taxon>Rotaria</taxon>
    </lineage>
</organism>
<accession>A0A822EU49</accession>
<protein>
    <submittedName>
        <fullName evidence="3">Uncharacterized protein</fullName>
    </submittedName>
</protein>
<dbReference type="EMBL" id="CAJOBP010083621">
    <property type="protein sequence ID" value="CAF4923228.1"/>
    <property type="molecule type" value="Genomic_DNA"/>
</dbReference>
<dbReference type="EMBL" id="CAJOBR010075435">
    <property type="protein sequence ID" value="CAF5110941.1"/>
    <property type="molecule type" value="Genomic_DNA"/>
</dbReference>
<evidence type="ECO:0000313" key="3">
    <source>
        <dbReference type="EMBL" id="CAF5110941.1"/>
    </source>
</evidence>
<gene>
    <name evidence="3" type="ORF">QYT958_LOCUS45429</name>
    <name evidence="4" type="ORF">QYT958_LOCUS46778</name>
    <name evidence="1" type="ORF">UJA718_LOCUS46528</name>
    <name evidence="2" type="ORF">UJA718_LOCUS49184</name>
</gene>
<evidence type="ECO:0000313" key="1">
    <source>
        <dbReference type="EMBL" id="CAF4923228.1"/>
    </source>
</evidence>
<dbReference type="EMBL" id="CAJOBR010084703">
    <property type="protein sequence ID" value="CAF5130548.1"/>
    <property type="molecule type" value="Genomic_DNA"/>
</dbReference>
<dbReference type="Proteomes" id="UP000663848">
    <property type="component" value="Unassembled WGS sequence"/>
</dbReference>
<evidence type="ECO:0000313" key="5">
    <source>
        <dbReference type="Proteomes" id="UP000663848"/>
    </source>
</evidence>